<dbReference type="InterPro" id="IPR050534">
    <property type="entry name" value="Coronavir_polyprotein_1ab"/>
</dbReference>
<reference evidence="6 7" key="2">
    <citation type="submission" date="2018-11" db="EMBL/GenBank/DDBJ databases">
        <authorList>
            <consortium name="Pathogen Informatics"/>
        </authorList>
    </citation>
    <scope>NUCLEOTIDE SEQUENCE [LARGE SCALE GENOMIC DNA]</scope>
</reference>
<name>A0A0N4YTC6_NIPBR</name>
<keyword evidence="4" id="KW-0067">ATP-binding</keyword>
<dbReference type="WBParaSite" id="NBR_0002049801-mRNA-1">
    <property type="protein sequence ID" value="NBR_0002049801-mRNA-1"/>
    <property type="gene ID" value="NBR_0002049801"/>
</dbReference>
<dbReference type="Pfam" id="PF13087">
    <property type="entry name" value="AAA_12"/>
    <property type="match status" value="1"/>
</dbReference>
<evidence type="ECO:0000313" key="6">
    <source>
        <dbReference type="EMBL" id="VDL84236.1"/>
    </source>
</evidence>
<evidence type="ECO:0000256" key="2">
    <source>
        <dbReference type="ARBA" id="ARBA00022801"/>
    </source>
</evidence>
<dbReference type="Gene3D" id="3.40.50.300">
    <property type="entry name" value="P-loop containing nucleotide triphosphate hydrolases"/>
    <property type="match status" value="1"/>
</dbReference>
<evidence type="ECO:0000256" key="1">
    <source>
        <dbReference type="ARBA" id="ARBA00022741"/>
    </source>
</evidence>
<sequence>MMAHVISASSLAILVFYKDQQHLLVSLSASPGIALHTVDSIQGREYDIIILLWTHTDITTDTGAFVDDPFRLNIALIRVWSPVLAVPTSELESAHGLGISLGIDRQPGHRSEYVF</sequence>
<evidence type="ECO:0000259" key="5">
    <source>
        <dbReference type="Pfam" id="PF13087"/>
    </source>
</evidence>
<evidence type="ECO:0000256" key="3">
    <source>
        <dbReference type="ARBA" id="ARBA00022806"/>
    </source>
</evidence>
<dbReference type="GO" id="GO:0016787">
    <property type="term" value="F:hydrolase activity"/>
    <property type="evidence" value="ECO:0007669"/>
    <property type="project" value="UniProtKB-KW"/>
</dbReference>
<keyword evidence="2" id="KW-0378">Hydrolase</keyword>
<keyword evidence="1" id="KW-0547">Nucleotide-binding</keyword>
<reference evidence="8" key="1">
    <citation type="submission" date="2017-02" db="UniProtKB">
        <authorList>
            <consortium name="WormBaseParasite"/>
        </authorList>
    </citation>
    <scope>IDENTIFICATION</scope>
</reference>
<keyword evidence="7" id="KW-1185">Reference proteome</keyword>
<gene>
    <name evidence="6" type="ORF">NBR_LOCUS20499</name>
</gene>
<dbReference type="EMBL" id="UYSL01025196">
    <property type="protein sequence ID" value="VDL84236.1"/>
    <property type="molecule type" value="Genomic_DNA"/>
</dbReference>
<feature type="domain" description="DNA2/NAM7 helicase-like C-terminal" evidence="5">
    <location>
        <begin position="4"/>
        <end position="81"/>
    </location>
</feature>
<dbReference type="PANTHER" id="PTHR43788">
    <property type="entry name" value="DNA2/NAM7 HELICASE FAMILY MEMBER"/>
    <property type="match status" value="1"/>
</dbReference>
<evidence type="ECO:0000313" key="7">
    <source>
        <dbReference type="Proteomes" id="UP000271162"/>
    </source>
</evidence>
<dbReference type="GO" id="GO:0005524">
    <property type="term" value="F:ATP binding"/>
    <property type="evidence" value="ECO:0007669"/>
    <property type="project" value="UniProtKB-KW"/>
</dbReference>
<dbReference type="InterPro" id="IPR027417">
    <property type="entry name" value="P-loop_NTPase"/>
</dbReference>
<proteinExistence type="predicted"/>
<keyword evidence="3" id="KW-0347">Helicase</keyword>
<dbReference type="InterPro" id="IPR041679">
    <property type="entry name" value="DNA2/NAM7-like_C"/>
</dbReference>
<accession>A0A0N4YTC6</accession>
<dbReference type="GO" id="GO:0043139">
    <property type="term" value="F:5'-3' DNA helicase activity"/>
    <property type="evidence" value="ECO:0007669"/>
    <property type="project" value="TreeGrafter"/>
</dbReference>
<evidence type="ECO:0000256" key="4">
    <source>
        <dbReference type="ARBA" id="ARBA00022840"/>
    </source>
</evidence>
<dbReference type="PANTHER" id="PTHR43788:SF16">
    <property type="entry name" value="HELICASE WITH ZINC FINGER 2"/>
    <property type="match status" value="1"/>
</dbReference>
<dbReference type="AlphaFoldDB" id="A0A0N4YTC6"/>
<evidence type="ECO:0000313" key="8">
    <source>
        <dbReference type="WBParaSite" id="NBR_0002049801-mRNA-1"/>
    </source>
</evidence>
<organism evidence="8">
    <name type="scientific">Nippostrongylus brasiliensis</name>
    <name type="common">Rat hookworm</name>
    <dbReference type="NCBI Taxonomy" id="27835"/>
    <lineage>
        <taxon>Eukaryota</taxon>
        <taxon>Metazoa</taxon>
        <taxon>Ecdysozoa</taxon>
        <taxon>Nematoda</taxon>
        <taxon>Chromadorea</taxon>
        <taxon>Rhabditida</taxon>
        <taxon>Rhabditina</taxon>
        <taxon>Rhabditomorpha</taxon>
        <taxon>Strongyloidea</taxon>
        <taxon>Heligmosomidae</taxon>
        <taxon>Nippostrongylus</taxon>
    </lineage>
</organism>
<protein>
    <submittedName>
        <fullName evidence="8">AAA_12 domain-containing protein</fullName>
    </submittedName>
</protein>
<dbReference type="Proteomes" id="UP000271162">
    <property type="component" value="Unassembled WGS sequence"/>
</dbReference>